<accession>A0A0J6YJM2</accession>
<dbReference type="AlphaFoldDB" id="A0A0J6YJM2"/>
<sequence>MYIVSSSFDSFFAGVHSLFYGLPVSNRRIFSFPPQSAASDHVGNWYEDLLDHPECRGNPSPNFLFVTFLFGTASHKKLVNIENIDLKCIHNLTNKKSDVDGDNENDRDNRDDGVDGDDRDNGDDGKSNSYILENTECEKARK</sequence>
<evidence type="ECO:0000256" key="1">
    <source>
        <dbReference type="SAM" id="MobiDB-lite"/>
    </source>
</evidence>
<gene>
    <name evidence="2" type="ORF">CIRG_06809</name>
</gene>
<dbReference type="OrthoDB" id="2967263at2759"/>
<evidence type="ECO:0000313" key="3">
    <source>
        <dbReference type="Proteomes" id="UP000054565"/>
    </source>
</evidence>
<dbReference type="Proteomes" id="UP000054565">
    <property type="component" value="Unassembled WGS sequence"/>
</dbReference>
<protein>
    <submittedName>
        <fullName evidence="2">Uncharacterized protein</fullName>
    </submittedName>
</protein>
<feature type="region of interest" description="Disordered" evidence="1">
    <location>
        <begin position="94"/>
        <end position="142"/>
    </location>
</feature>
<name>A0A0J6YJM2_COCIT</name>
<feature type="compositionally biased region" description="Basic and acidic residues" evidence="1">
    <location>
        <begin position="95"/>
        <end position="113"/>
    </location>
</feature>
<dbReference type="EMBL" id="DS028096">
    <property type="protein sequence ID" value="KMP07128.1"/>
    <property type="molecule type" value="Genomic_DNA"/>
</dbReference>
<proteinExistence type="predicted"/>
<evidence type="ECO:0000313" key="2">
    <source>
        <dbReference type="EMBL" id="KMP07128.1"/>
    </source>
</evidence>
<reference evidence="3" key="1">
    <citation type="journal article" date="2010" name="Genome Res.">
        <title>Population genomic sequencing of Coccidioides fungi reveals recent hybridization and transposon control.</title>
        <authorList>
            <person name="Neafsey D.E."/>
            <person name="Barker B.M."/>
            <person name="Sharpton T.J."/>
            <person name="Stajich J.E."/>
            <person name="Park D.J."/>
            <person name="Whiston E."/>
            <person name="Hung C.-Y."/>
            <person name="McMahan C."/>
            <person name="White J."/>
            <person name="Sykes S."/>
            <person name="Heiman D."/>
            <person name="Young S."/>
            <person name="Zeng Q."/>
            <person name="Abouelleil A."/>
            <person name="Aftuck L."/>
            <person name="Bessette D."/>
            <person name="Brown A."/>
            <person name="FitzGerald M."/>
            <person name="Lui A."/>
            <person name="Macdonald J.P."/>
            <person name="Priest M."/>
            <person name="Orbach M.J."/>
            <person name="Galgiani J.N."/>
            <person name="Kirkland T.N."/>
            <person name="Cole G.T."/>
            <person name="Birren B.W."/>
            <person name="Henn M.R."/>
            <person name="Taylor J.W."/>
            <person name="Rounsley S.D."/>
        </authorList>
    </citation>
    <scope>NUCLEOTIDE SEQUENCE [LARGE SCALE GENOMIC DNA]</scope>
    <source>
        <strain evidence="3">RMSCC 2394</strain>
    </source>
</reference>
<organism evidence="2 3">
    <name type="scientific">Coccidioides immitis RMSCC 2394</name>
    <dbReference type="NCBI Taxonomy" id="404692"/>
    <lineage>
        <taxon>Eukaryota</taxon>
        <taxon>Fungi</taxon>
        <taxon>Dikarya</taxon>
        <taxon>Ascomycota</taxon>
        <taxon>Pezizomycotina</taxon>
        <taxon>Eurotiomycetes</taxon>
        <taxon>Eurotiomycetidae</taxon>
        <taxon>Onygenales</taxon>
        <taxon>Onygenaceae</taxon>
        <taxon>Coccidioides</taxon>
    </lineage>
</organism>